<gene>
    <name evidence="2" type="ORF">BDV41DRAFT_575126</name>
</gene>
<evidence type="ECO:0000313" key="3">
    <source>
        <dbReference type="Proteomes" id="UP000325433"/>
    </source>
</evidence>
<protein>
    <submittedName>
        <fullName evidence="2">Uncharacterized protein</fullName>
    </submittedName>
</protein>
<name>A0A5N6W2T3_9EURO</name>
<proteinExistence type="predicted"/>
<dbReference type="AlphaFoldDB" id="A0A5N6W2T3"/>
<evidence type="ECO:0000256" key="1">
    <source>
        <dbReference type="SAM" id="MobiDB-lite"/>
    </source>
</evidence>
<dbReference type="EMBL" id="ML738314">
    <property type="protein sequence ID" value="KAE8315103.1"/>
    <property type="molecule type" value="Genomic_DNA"/>
</dbReference>
<sequence>MEKCGPHMCTESDGAKDTSFTAVVRSGSQLRRARYGDGSQSAGLSRKVSQKRKREEGPLDPDLTTCIGPSSIQPQQGLVLLPTQKSHQYPPHEINRKESATRPQVPLQSLPETCAVAVNSTLLPRTPSAKKPSRLPVAELLSSLGLSQESSGLFRLAATEYMLDSGHPERLECVGQRRRGSLDMAKLQLLRCARHFLDAEGYGDRFFGENAIHHGMNPRSHIWPRDQEKIITLVSPLLKRIVTNEQQRQYNNGKRKQPEGLRHQVNNSLQLMRRFSPVPPLSPTVKSQNISSCHSFPPGLTDLVLGDCTTDHGSVTQKYDLYNHEYALDDLWFISGLQRLDWQGLVAAVDSHYQICHTADYECPKSCEDLNILRIIQSDSASKLCWRVGGYRNLPAANEFASSIIREVFRIIRDSVAAGRNSHTSQVATPTAEK</sequence>
<organism evidence="2 3">
    <name type="scientific">Aspergillus transmontanensis</name>
    <dbReference type="NCBI Taxonomy" id="1034304"/>
    <lineage>
        <taxon>Eukaryota</taxon>
        <taxon>Fungi</taxon>
        <taxon>Dikarya</taxon>
        <taxon>Ascomycota</taxon>
        <taxon>Pezizomycotina</taxon>
        <taxon>Eurotiomycetes</taxon>
        <taxon>Eurotiomycetidae</taxon>
        <taxon>Eurotiales</taxon>
        <taxon>Aspergillaceae</taxon>
        <taxon>Aspergillus</taxon>
        <taxon>Aspergillus subgen. Circumdati</taxon>
    </lineage>
</organism>
<reference evidence="3" key="1">
    <citation type="submission" date="2019-04" db="EMBL/GenBank/DDBJ databases">
        <title>Friends and foes A comparative genomics studyof 23 Aspergillus species from section Flavi.</title>
        <authorList>
            <consortium name="DOE Joint Genome Institute"/>
            <person name="Kjaerbolling I."/>
            <person name="Vesth T."/>
            <person name="Frisvad J.C."/>
            <person name="Nybo J.L."/>
            <person name="Theobald S."/>
            <person name="Kildgaard S."/>
            <person name="Isbrandt T."/>
            <person name="Kuo A."/>
            <person name="Sato A."/>
            <person name="Lyhne E.K."/>
            <person name="Kogle M.E."/>
            <person name="Wiebenga A."/>
            <person name="Kun R.S."/>
            <person name="Lubbers R.J."/>
            <person name="Makela M.R."/>
            <person name="Barry K."/>
            <person name="Chovatia M."/>
            <person name="Clum A."/>
            <person name="Daum C."/>
            <person name="Haridas S."/>
            <person name="He G."/>
            <person name="LaButti K."/>
            <person name="Lipzen A."/>
            <person name="Mondo S."/>
            <person name="Riley R."/>
            <person name="Salamov A."/>
            <person name="Simmons B.A."/>
            <person name="Magnuson J.K."/>
            <person name="Henrissat B."/>
            <person name="Mortensen U.H."/>
            <person name="Larsen T.O."/>
            <person name="Devries R.P."/>
            <person name="Grigoriev I.V."/>
            <person name="Machida M."/>
            <person name="Baker S.E."/>
            <person name="Andersen M.R."/>
        </authorList>
    </citation>
    <scope>NUCLEOTIDE SEQUENCE [LARGE SCALE GENOMIC DNA]</scope>
    <source>
        <strain evidence="3">CBS 130015</strain>
    </source>
</reference>
<accession>A0A5N6W2T3</accession>
<keyword evidence="3" id="KW-1185">Reference proteome</keyword>
<dbReference type="Proteomes" id="UP000325433">
    <property type="component" value="Unassembled WGS sequence"/>
</dbReference>
<evidence type="ECO:0000313" key="2">
    <source>
        <dbReference type="EMBL" id="KAE8315103.1"/>
    </source>
</evidence>
<feature type="region of interest" description="Disordered" evidence="1">
    <location>
        <begin position="30"/>
        <end position="62"/>
    </location>
</feature>